<reference evidence="1 2" key="1">
    <citation type="journal article" date="2019" name="Nat. Ecol. Evol.">
        <title>Megaphylogeny resolves global patterns of mushroom evolution.</title>
        <authorList>
            <person name="Varga T."/>
            <person name="Krizsan K."/>
            <person name="Foldi C."/>
            <person name="Dima B."/>
            <person name="Sanchez-Garcia M."/>
            <person name="Sanchez-Ramirez S."/>
            <person name="Szollosi G.J."/>
            <person name="Szarkandi J.G."/>
            <person name="Papp V."/>
            <person name="Albert L."/>
            <person name="Andreopoulos W."/>
            <person name="Angelini C."/>
            <person name="Antonin V."/>
            <person name="Barry K.W."/>
            <person name="Bougher N.L."/>
            <person name="Buchanan P."/>
            <person name="Buyck B."/>
            <person name="Bense V."/>
            <person name="Catcheside P."/>
            <person name="Chovatia M."/>
            <person name="Cooper J."/>
            <person name="Damon W."/>
            <person name="Desjardin D."/>
            <person name="Finy P."/>
            <person name="Geml J."/>
            <person name="Haridas S."/>
            <person name="Hughes K."/>
            <person name="Justo A."/>
            <person name="Karasinski D."/>
            <person name="Kautmanova I."/>
            <person name="Kiss B."/>
            <person name="Kocsube S."/>
            <person name="Kotiranta H."/>
            <person name="LaButti K.M."/>
            <person name="Lechner B.E."/>
            <person name="Liimatainen K."/>
            <person name="Lipzen A."/>
            <person name="Lukacs Z."/>
            <person name="Mihaltcheva S."/>
            <person name="Morgado L.N."/>
            <person name="Niskanen T."/>
            <person name="Noordeloos M.E."/>
            <person name="Ohm R.A."/>
            <person name="Ortiz-Santana B."/>
            <person name="Ovrebo C."/>
            <person name="Racz N."/>
            <person name="Riley R."/>
            <person name="Savchenko A."/>
            <person name="Shiryaev A."/>
            <person name="Soop K."/>
            <person name="Spirin V."/>
            <person name="Szebenyi C."/>
            <person name="Tomsovsky M."/>
            <person name="Tulloss R.E."/>
            <person name="Uehling J."/>
            <person name="Grigoriev I.V."/>
            <person name="Vagvolgyi C."/>
            <person name="Papp T."/>
            <person name="Martin F.M."/>
            <person name="Miettinen O."/>
            <person name="Hibbett D.S."/>
            <person name="Nagy L.G."/>
        </authorList>
    </citation>
    <scope>NUCLEOTIDE SEQUENCE [LARGE SCALE GENOMIC DNA]</scope>
    <source>
        <strain evidence="1 2">FP101781</strain>
    </source>
</reference>
<gene>
    <name evidence="1" type="ORF">FA13DRAFT_150268</name>
</gene>
<comment type="caution">
    <text evidence="1">The sequence shown here is derived from an EMBL/GenBank/DDBJ whole genome shotgun (WGS) entry which is preliminary data.</text>
</comment>
<dbReference type="AlphaFoldDB" id="A0A4Y7TH96"/>
<dbReference type="EMBL" id="QPFP01000012">
    <property type="protein sequence ID" value="TEB33371.1"/>
    <property type="molecule type" value="Genomic_DNA"/>
</dbReference>
<keyword evidence="2" id="KW-1185">Reference proteome</keyword>
<evidence type="ECO:0000313" key="1">
    <source>
        <dbReference type="EMBL" id="TEB33371.1"/>
    </source>
</evidence>
<name>A0A4Y7TH96_COPMI</name>
<sequence>MTHGRFCRVHIPLHQLRQASSEPASLAGARKRVTRILHNFDALFKNISVEWKSENEVTLVRMGHPAPPTVGAMLDAEFLYPGIKPTSSTPPWGFVDLTKHIGSAG</sequence>
<evidence type="ECO:0000313" key="2">
    <source>
        <dbReference type="Proteomes" id="UP000298030"/>
    </source>
</evidence>
<organism evidence="1 2">
    <name type="scientific">Coprinellus micaceus</name>
    <name type="common">Glistening ink-cap mushroom</name>
    <name type="synonym">Coprinus micaceus</name>
    <dbReference type="NCBI Taxonomy" id="71717"/>
    <lineage>
        <taxon>Eukaryota</taxon>
        <taxon>Fungi</taxon>
        <taxon>Dikarya</taxon>
        <taxon>Basidiomycota</taxon>
        <taxon>Agaricomycotina</taxon>
        <taxon>Agaricomycetes</taxon>
        <taxon>Agaricomycetidae</taxon>
        <taxon>Agaricales</taxon>
        <taxon>Agaricineae</taxon>
        <taxon>Psathyrellaceae</taxon>
        <taxon>Coprinellus</taxon>
    </lineage>
</organism>
<accession>A0A4Y7TH96</accession>
<dbReference type="Proteomes" id="UP000298030">
    <property type="component" value="Unassembled WGS sequence"/>
</dbReference>
<protein>
    <submittedName>
        <fullName evidence="1">Uncharacterized protein</fullName>
    </submittedName>
</protein>
<proteinExistence type="predicted"/>